<protein>
    <submittedName>
        <fullName evidence="1">Uncharacterized protein</fullName>
    </submittedName>
</protein>
<proteinExistence type="predicted"/>
<reference evidence="1 2" key="1">
    <citation type="journal article" date="2022" name="Allergy">
        <title>Genome assembly and annotation of Periplaneta americana reveal a comprehensive cockroach allergen profile.</title>
        <authorList>
            <person name="Wang L."/>
            <person name="Xiong Q."/>
            <person name="Saelim N."/>
            <person name="Wang L."/>
            <person name="Nong W."/>
            <person name="Wan A.T."/>
            <person name="Shi M."/>
            <person name="Liu X."/>
            <person name="Cao Q."/>
            <person name="Hui J.H.L."/>
            <person name="Sookrung N."/>
            <person name="Leung T.F."/>
            <person name="Tungtrongchitr A."/>
            <person name="Tsui S.K.W."/>
        </authorList>
    </citation>
    <scope>NUCLEOTIDE SEQUENCE [LARGE SCALE GENOMIC DNA]</scope>
    <source>
        <strain evidence="1">PWHHKU_190912</strain>
    </source>
</reference>
<dbReference type="EMBL" id="JAJSOF020000005">
    <property type="protein sequence ID" value="KAJ4447713.1"/>
    <property type="molecule type" value="Genomic_DNA"/>
</dbReference>
<evidence type="ECO:0000313" key="2">
    <source>
        <dbReference type="Proteomes" id="UP001148838"/>
    </source>
</evidence>
<comment type="caution">
    <text evidence="1">The sequence shown here is derived from an EMBL/GenBank/DDBJ whole genome shotgun (WGS) entry which is preliminary data.</text>
</comment>
<keyword evidence="2" id="KW-1185">Reference proteome</keyword>
<gene>
    <name evidence="1" type="ORF">ANN_09721</name>
</gene>
<organism evidence="1 2">
    <name type="scientific">Periplaneta americana</name>
    <name type="common">American cockroach</name>
    <name type="synonym">Blatta americana</name>
    <dbReference type="NCBI Taxonomy" id="6978"/>
    <lineage>
        <taxon>Eukaryota</taxon>
        <taxon>Metazoa</taxon>
        <taxon>Ecdysozoa</taxon>
        <taxon>Arthropoda</taxon>
        <taxon>Hexapoda</taxon>
        <taxon>Insecta</taxon>
        <taxon>Pterygota</taxon>
        <taxon>Neoptera</taxon>
        <taxon>Polyneoptera</taxon>
        <taxon>Dictyoptera</taxon>
        <taxon>Blattodea</taxon>
        <taxon>Blattoidea</taxon>
        <taxon>Blattidae</taxon>
        <taxon>Blattinae</taxon>
        <taxon>Periplaneta</taxon>
    </lineage>
</organism>
<evidence type="ECO:0000313" key="1">
    <source>
        <dbReference type="EMBL" id="KAJ4447713.1"/>
    </source>
</evidence>
<dbReference type="Proteomes" id="UP001148838">
    <property type="component" value="Unassembled WGS sequence"/>
</dbReference>
<name>A0ABQ8TN46_PERAM</name>
<sequence length="121" mass="13485">MSILKSHARVLVGFPAASQADRTAAIKGLGTRLEYRRGSRAMDHLKQALNNVRDYANLLERVLSSAGTSSFDVIDLMSVDVFHSSCFFLIPLLFQLLTLNSLKPTDNRNVRGRNKYSICVL</sequence>
<accession>A0ABQ8TN46</accession>